<dbReference type="Proteomes" id="UP000092460">
    <property type="component" value="Unassembled WGS sequence"/>
</dbReference>
<reference evidence="1" key="2">
    <citation type="submission" date="2020-05" db="UniProtKB">
        <authorList>
            <consortium name="EnsemblMetazoa"/>
        </authorList>
    </citation>
    <scope>IDENTIFICATION</scope>
    <source>
        <strain evidence="1">IAEA</strain>
    </source>
</reference>
<organism evidence="1 2">
    <name type="scientific">Glossina palpalis gambiensis</name>
    <dbReference type="NCBI Taxonomy" id="67801"/>
    <lineage>
        <taxon>Eukaryota</taxon>
        <taxon>Metazoa</taxon>
        <taxon>Ecdysozoa</taxon>
        <taxon>Arthropoda</taxon>
        <taxon>Hexapoda</taxon>
        <taxon>Insecta</taxon>
        <taxon>Pterygota</taxon>
        <taxon>Neoptera</taxon>
        <taxon>Endopterygota</taxon>
        <taxon>Diptera</taxon>
        <taxon>Brachycera</taxon>
        <taxon>Muscomorpha</taxon>
        <taxon>Hippoboscoidea</taxon>
        <taxon>Glossinidae</taxon>
        <taxon>Glossina</taxon>
    </lineage>
</organism>
<proteinExistence type="predicted"/>
<evidence type="ECO:0000313" key="2">
    <source>
        <dbReference type="Proteomes" id="UP000092460"/>
    </source>
</evidence>
<sequence length="147" mass="15932">MVIASTGALLSNNIRAAKSCSPWAAICKAAKPFLVFETIEALCASSVSMTSTWPERAAQCNGVKPSRVVTSIRAFFFNKSFSILILPHLQATCNGANGACFSLQKVHFTFLNHKTCNYLRISGLIGNLFQSNGETKDNGEKDPEPML</sequence>
<name>A0A1B0BWY1_9MUSC</name>
<reference evidence="2" key="1">
    <citation type="submission" date="2015-01" db="EMBL/GenBank/DDBJ databases">
        <authorList>
            <person name="Aksoy S."/>
            <person name="Warren W."/>
            <person name="Wilson R.K."/>
        </authorList>
    </citation>
    <scope>NUCLEOTIDE SEQUENCE [LARGE SCALE GENOMIC DNA]</scope>
    <source>
        <strain evidence="2">IAEA</strain>
    </source>
</reference>
<protein>
    <submittedName>
        <fullName evidence="1">Uncharacterized protein</fullName>
    </submittedName>
</protein>
<dbReference type="EMBL" id="JXJN01022005">
    <property type="status" value="NOT_ANNOTATED_CDS"/>
    <property type="molecule type" value="Genomic_DNA"/>
</dbReference>
<keyword evidence="2" id="KW-1185">Reference proteome</keyword>
<dbReference type="AlphaFoldDB" id="A0A1B0BWY1"/>
<accession>A0A1B0BWY1</accession>
<dbReference type="VEuPathDB" id="VectorBase:GPPI043034"/>
<dbReference type="EnsemblMetazoa" id="GPPI043034-RA">
    <property type="protein sequence ID" value="GPPI043034-PA"/>
    <property type="gene ID" value="GPPI043034"/>
</dbReference>
<evidence type="ECO:0000313" key="1">
    <source>
        <dbReference type="EnsemblMetazoa" id="GPPI043034-PA"/>
    </source>
</evidence>